<dbReference type="Gene3D" id="1.10.10.10">
    <property type="entry name" value="Winged helix-like DNA-binding domain superfamily/Winged helix DNA-binding domain"/>
    <property type="match status" value="1"/>
</dbReference>
<keyword evidence="3" id="KW-1185">Reference proteome</keyword>
<protein>
    <submittedName>
        <fullName evidence="2">Type IV toxin-antitoxin system AbiEi family antitoxin domain-containing protein</fullName>
    </submittedName>
</protein>
<dbReference type="InterPro" id="IPR036390">
    <property type="entry name" value="WH_DNA-bd_sf"/>
</dbReference>
<sequence>MEAYGTGLQKIMNAYKMNENKPIFKCTNNAFKIVLPNINAEFNTMEQNNNKKDESQNEKKVLVFIKQKGWITRCDVEELLGISPSSALRFIKNMVERGILIKLGKGKDVKYILKH</sequence>
<dbReference type="PANTHER" id="PTHR30595">
    <property type="entry name" value="GLPR-RELATED TRANSCRIPTIONAL REPRESSOR"/>
    <property type="match status" value="1"/>
</dbReference>
<evidence type="ECO:0000259" key="1">
    <source>
        <dbReference type="Pfam" id="PF13338"/>
    </source>
</evidence>
<organism evidence="2 3">
    <name type="scientific">Amedibacillus hominis</name>
    <dbReference type="NCBI Taxonomy" id="2897776"/>
    <lineage>
        <taxon>Bacteria</taxon>
        <taxon>Bacillati</taxon>
        <taxon>Bacillota</taxon>
        <taxon>Erysipelotrichia</taxon>
        <taxon>Erysipelotrichales</taxon>
        <taxon>Erysipelotrichaceae</taxon>
        <taxon>Amedibacillus</taxon>
    </lineage>
</organism>
<reference evidence="2 3" key="1">
    <citation type="submission" date="2022-02" db="EMBL/GenBank/DDBJ databases">
        <title>Genome of Erysipelotrichaceae sp. nov. NSJ-176 isolated from human feces.</title>
        <authorList>
            <person name="Abdugheni R."/>
        </authorList>
    </citation>
    <scope>NUCLEOTIDE SEQUENCE [LARGE SCALE GENOMIC DNA]</scope>
    <source>
        <strain evidence="2 3">NSJ-176</strain>
    </source>
</reference>
<feature type="domain" description="AbiEi antitoxin N-terminal" evidence="1">
    <location>
        <begin position="64"/>
        <end position="106"/>
    </location>
</feature>
<dbReference type="Pfam" id="PF13338">
    <property type="entry name" value="AbiEi_4"/>
    <property type="match status" value="1"/>
</dbReference>
<dbReference type="InterPro" id="IPR036388">
    <property type="entry name" value="WH-like_DNA-bd_sf"/>
</dbReference>
<comment type="caution">
    <text evidence="2">The sequence shown here is derived from an EMBL/GenBank/DDBJ whole genome shotgun (WGS) entry which is preliminary data.</text>
</comment>
<evidence type="ECO:0000313" key="3">
    <source>
        <dbReference type="Proteomes" id="UP001202402"/>
    </source>
</evidence>
<gene>
    <name evidence="2" type="ORF">LQE99_10245</name>
</gene>
<name>A0ABS9R8J4_9FIRM</name>
<dbReference type="EMBL" id="JAKVPQ010000007">
    <property type="protein sequence ID" value="MCH4285508.1"/>
    <property type="molecule type" value="Genomic_DNA"/>
</dbReference>
<dbReference type="InterPro" id="IPR025159">
    <property type="entry name" value="AbiEi_N"/>
</dbReference>
<proteinExistence type="predicted"/>
<dbReference type="SUPFAM" id="SSF46785">
    <property type="entry name" value="Winged helix' DNA-binding domain"/>
    <property type="match status" value="1"/>
</dbReference>
<accession>A0ABS9R8J4</accession>
<dbReference type="Proteomes" id="UP001202402">
    <property type="component" value="Unassembled WGS sequence"/>
</dbReference>
<evidence type="ECO:0000313" key="2">
    <source>
        <dbReference type="EMBL" id="MCH4285508.1"/>
    </source>
</evidence>
<dbReference type="PANTHER" id="PTHR30595:SF6">
    <property type="entry name" value="SCHLAFEN ALBA-2 DOMAIN-CONTAINING PROTEIN"/>
    <property type="match status" value="1"/>
</dbReference>